<dbReference type="KEGG" id="mou:OU421_04760"/>
<dbReference type="PANTHER" id="PTHR36842">
    <property type="entry name" value="PROTEIN TOLB HOMOLOG"/>
    <property type="match status" value="1"/>
</dbReference>
<dbReference type="Gene3D" id="2.130.10.10">
    <property type="entry name" value="YVTN repeat-like/Quinoprotein amine dehydrogenase"/>
    <property type="match status" value="1"/>
</dbReference>
<accession>A0A9X9T9K3</accession>
<gene>
    <name evidence="1" type="ORF">OU421_04760</name>
</gene>
<evidence type="ECO:0000313" key="1">
    <source>
        <dbReference type="EMBL" id="WAI02187.1"/>
    </source>
</evidence>
<organism evidence="1 2">
    <name type="scientific">Methanogenium organophilum</name>
    <dbReference type="NCBI Taxonomy" id="2199"/>
    <lineage>
        <taxon>Archaea</taxon>
        <taxon>Methanobacteriati</taxon>
        <taxon>Methanobacteriota</taxon>
        <taxon>Stenosarchaea group</taxon>
        <taxon>Methanomicrobia</taxon>
        <taxon>Methanomicrobiales</taxon>
        <taxon>Methanomicrobiaceae</taxon>
        <taxon>Methanogenium</taxon>
    </lineage>
</organism>
<dbReference type="EMBL" id="CP113361">
    <property type="protein sequence ID" value="WAI02187.1"/>
    <property type="molecule type" value="Genomic_DNA"/>
</dbReference>
<dbReference type="InterPro" id="IPR011047">
    <property type="entry name" value="Quinoprotein_ADH-like_sf"/>
</dbReference>
<dbReference type="AlphaFoldDB" id="A0A9X9T9K3"/>
<dbReference type="GeneID" id="76834388"/>
<dbReference type="SUPFAM" id="SSF50998">
    <property type="entry name" value="Quinoprotein alcohol dehydrogenase-like"/>
    <property type="match status" value="1"/>
</dbReference>
<protein>
    <submittedName>
        <fullName evidence="1">Uncharacterized protein</fullName>
    </submittedName>
</protein>
<dbReference type="Proteomes" id="UP001163096">
    <property type="component" value="Chromosome"/>
</dbReference>
<dbReference type="InterPro" id="IPR015943">
    <property type="entry name" value="WD40/YVTN_repeat-like_dom_sf"/>
</dbReference>
<dbReference type="RefSeq" id="WP_268187465.1">
    <property type="nucleotide sequence ID" value="NZ_CP113361.1"/>
</dbReference>
<keyword evidence="2" id="KW-1185">Reference proteome</keyword>
<reference evidence="1" key="1">
    <citation type="submission" date="2022-11" db="EMBL/GenBank/DDBJ databases">
        <title>Complete genome sequence of Methanogenium organophilum DSM 3596.</title>
        <authorList>
            <person name="Chen S.-C."/>
            <person name="Lai S.-J."/>
            <person name="You Y.-T."/>
        </authorList>
    </citation>
    <scope>NUCLEOTIDE SEQUENCE</scope>
    <source>
        <strain evidence="1">DSM 3596</strain>
    </source>
</reference>
<name>A0A9X9T9K3_METOG</name>
<proteinExistence type="predicted"/>
<evidence type="ECO:0000313" key="2">
    <source>
        <dbReference type="Proteomes" id="UP001163096"/>
    </source>
</evidence>
<dbReference type="PANTHER" id="PTHR36842:SF1">
    <property type="entry name" value="PROTEIN TOLB"/>
    <property type="match status" value="1"/>
</dbReference>
<sequence>MDLDSLEFSDGRIYYSEYDSTEPSYSRTETVYAFDLAIEEQRTIYNTTGPQQRVTNIAADGDHVVLRGGVNDQDLILHTLSTGTNQIIFGSRDIIYGLAIDGDRIMWGCERTDGEPGREIHVYTVSTGEDDIIPESQSIRTLGYGDISGDRVVWIRTAEEPDTSLGYPSLTTAGGDIRLTNLSTGKTFSIEIINALSSPYISDDTVVYVKKPEVDYDNPNTGTIRVYDIGTSSFSDIASEVAGFTDFEGGLVIWHKSSPRSDWLTSLSGMIPAVTSPAPAETTTQTSPGNPFTVIVALTTGIAGYVAIRRR</sequence>